<sequence>MVTLNTKQDFNRVYRSQKRWHNAYFVLFFREDAQQKRIGFSVSKKVGNAVCRNRIKRRLRAIYRESMLDLRGGDMILLAKNGLDKVAYKTLQSNYKYALIRLGLV</sequence>
<evidence type="ECO:0000256" key="1">
    <source>
        <dbReference type="ARBA" id="ARBA00002663"/>
    </source>
</evidence>
<dbReference type="InterPro" id="IPR000100">
    <property type="entry name" value="RNase_P"/>
</dbReference>
<evidence type="ECO:0000256" key="8">
    <source>
        <dbReference type="NCBIfam" id="TIGR00188"/>
    </source>
</evidence>
<name>A0A2N3PIS2_9HELI</name>
<evidence type="ECO:0000256" key="5">
    <source>
        <dbReference type="ARBA" id="ARBA00022801"/>
    </source>
</evidence>
<evidence type="ECO:0000256" key="7">
    <source>
        <dbReference type="HAMAP-Rule" id="MF_00227"/>
    </source>
</evidence>
<dbReference type="Gene3D" id="3.30.230.10">
    <property type="match status" value="1"/>
</dbReference>
<keyword evidence="6 7" id="KW-0694">RNA-binding</keyword>
<evidence type="ECO:0000256" key="4">
    <source>
        <dbReference type="ARBA" id="ARBA00022759"/>
    </source>
</evidence>
<dbReference type="InterPro" id="IPR014721">
    <property type="entry name" value="Ribsml_uS5_D2-typ_fold_subgr"/>
</dbReference>
<comment type="subunit">
    <text evidence="7">Consists of a catalytic RNA component (M1 or rnpB) and a protein subunit.</text>
</comment>
<dbReference type="GO" id="GO:0004526">
    <property type="term" value="F:ribonuclease P activity"/>
    <property type="evidence" value="ECO:0007669"/>
    <property type="project" value="UniProtKB-UniRule"/>
</dbReference>
<comment type="catalytic activity">
    <reaction evidence="7">
        <text>Endonucleolytic cleavage of RNA, removing 5'-extranucleotides from tRNA precursor.</text>
        <dbReference type="EC" id="3.1.26.5"/>
    </reaction>
</comment>
<protein>
    <recommendedName>
        <fullName evidence="7 8">Ribonuclease P protein component</fullName>
        <shortName evidence="7">RNase P protein</shortName>
        <shortName evidence="7">RNaseP protein</shortName>
        <ecNumber evidence="7 8">3.1.26.5</ecNumber>
    </recommendedName>
    <alternativeName>
        <fullName evidence="7">Protein C5</fullName>
    </alternativeName>
</protein>
<dbReference type="EMBL" id="MBPK01000040">
    <property type="protein sequence ID" value="PKT80806.1"/>
    <property type="molecule type" value="Genomic_DNA"/>
</dbReference>
<keyword evidence="10" id="KW-1185">Reference proteome</keyword>
<dbReference type="PANTHER" id="PTHR33992:SF1">
    <property type="entry name" value="RIBONUCLEASE P PROTEIN COMPONENT"/>
    <property type="match status" value="1"/>
</dbReference>
<dbReference type="HAMAP" id="MF_00227">
    <property type="entry name" value="RNase_P"/>
    <property type="match status" value="1"/>
</dbReference>
<dbReference type="GeneID" id="97289661"/>
<dbReference type="GO" id="GO:0030677">
    <property type="term" value="C:ribonuclease P complex"/>
    <property type="evidence" value="ECO:0007669"/>
    <property type="project" value="TreeGrafter"/>
</dbReference>
<dbReference type="SUPFAM" id="SSF54211">
    <property type="entry name" value="Ribosomal protein S5 domain 2-like"/>
    <property type="match status" value="1"/>
</dbReference>
<evidence type="ECO:0000256" key="2">
    <source>
        <dbReference type="ARBA" id="ARBA00022694"/>
    </source>
</evidence>
<comment type="function">
    <text evidence="1 7">RNaseP catalyzes the removal of the 5'-leader sequence from pre-tRNA to produce the mature 5'-terminus. It can also cleave other RNA substrates such as 4.5S RNA. The protein component plays an auxiliary but essential role in vivo by binding to the 5'-leader sequence and broadening the substrate specificity of the ribozyme.</text>
</comment>
<dbReference type="PANTHER" id="PTHR33992">
    <property type="entry name" value="RIBONUCLEASE P PROTEIN COMPONENT"/>
    <property type="match status" value="1"/>
</dbReference>
<dbReference type="Proteomes" id="UP000233350">
    <property type="component" value="Unassembled WGS sequence"/>
</dbReference>
<evidence type="ECO:0000256" key="3">
    <source>
        <dbReference type="ARBA" id="ARBA00022722"/>
    </source>
</evidence>
<gene>
    <name evidence="7" type="primary">rnpA</name>
    <name evidence="9" type="ORF">BCM31_02250</name>
</gene>
<comment type="caution">
    <text evidence="9">The sequence shown here is derived from an EMBL/GenBank/DDBJ whole genome shotgun (WGS) entry which is preliminary data.</text>
</comment>
<keyword evidence="5 7" id="KW-0378">Hydrolase</keyword>
<keyword evidence="4 7" id="KW-0255">Endonuclease</keyword>
<dbReference type="PROSITE" id="PS00648">
    <property type="entry name" value="RIBONUCLEASE_P"/>
    <property type="match status" value="1"/>
</dbReference>
<dbReference type="NCBIfam" id="TIGR00188">
    <property type="entry name" value="rnpA"/>
    <property type="match status" value="1"/>
</dbReference>
<accession>A0A2N3PIS2</accession>
<keyword evidence="3 7" id="KW-0540">Nuclease</keyword>
<evidence type="ECO:0000256" key="6">
    <source>
        <dbReference type="ARBA" id="ARBA00022884"/>
    </source>
</evidence>
<evidence type="ECO:0000313" key="9">
    <source>
        <dbReference type="EMBL" id="PKT80806.1"/>
    </source>
</evidence>
<dbReference type="STRING" id="556267.HWAG_00043"/>
<reference evidence="9 10" key="1">
    <citation type="submission" date="2016-07" db="EMBL/GenBank/DDBJ databases">
        <title>Detection of Helicobacter winghamensis from caecal content of red fox (Vulpes vulpes).</title>
        <authorList>
            <person name="Zanoni R.G."/>
            <person name="Florio D."/>
            <person name="Caffara M."/>
            <person name="Renzi M."/>
            <person name="Parisi A."/>
            <person name="Pasquali F."/>
            <person name="Manfreda G."/>
        </authorList>
    </citation>
    <scope>NUCLEOTIDE SEQUENCE [LARGE SCALE GENOMIC DNA]</scope>
    <source>
        <strain evidence="9 10">295_13</strain>
    </source>
</reference>
<comment type="similarity">
    <text evidence="7">Belongs to the RnpA family.</text>
</comment>
<keyword evidence="2 7" id="KW-0819">tRNA processing</keyword>
<dbReference type="RefSeq" id="WP_006801735.1">
    <property type="nucleotide sequence ID" value="NZ_CABKOI010000021.1"/>
</dbReference>
<dbReference type="GO" id="GO:0000049">
    <property type="term" value="F:tRNA binding"/>
    <property type="evidence" value="ECO:0007669"/>
    <property type="project" value="UniProtKB-UniRule"/>
</dbReference>
<dbReference type="EC" id="3.1.26.5" evidence="7 8"/>
<dbReference type="InterPro" id="IPR020568">
    <property type="entry name" value="Ribosomal_Su5_D2-typ_SF"/>
</dbReference>
<organism evidence="9 10">
    <name type="scientific">Helicobacter winghamensis</name>
    <dbReference type="NCBI Taxonomy" id="157268"/>
    <lineage>
        <taxon>Bacteria</taxon>
        <taxon>Pseudomonadati</taxon>
        <taxon>Campylobacterota</taxon>
        <taxon>Epsilonproteobacteria</taxon>
        <taxon>Campylobacterales</taxon>
        <taxon>Helicobacteraceae</taxon>
        <taxon>Helicobacter</taxon>
    </lineage>
</organism>
<dbReference type="GO" id="GO:0042781">
    <property type="term" value="F:3'-tRNA processing endoribonuclease activity"/>
    <property type="evidence" value="ECO:0007669"/>
    <property type="project" value="TreeGrafter"/>
</dbReference>
<proteinExistence type="inferred from homology"/>
<dbReference type="AlphaFoldDB" id="A0A2N3PIS2"/>
<evidence type="ECO:0000313" key="10">
    <source>
        <dbReference type="Proteomes" id="UP000233350"/>
    </source>
</evidence>
<dbReference type="GO" id="GO:0001682">
    <property type="term" value="P:tRNA 5'-leader removal"/>
    <property type="evidence" value="ECO:0007669"/>
    <property type="project" value="UniProtKB-UniRule"/>
</dbReference>
<dbReference type="Pfam" id="PF00825">
    <property type="entry name" value="Ribonuclease_P"/>
    <property type="match status" value="1"/>
</dbReference>
<dbReference type="InterPro" id="IPR020539">
    <property type="entry name" value="RNase_P_CS"/>
</dbReference>
<dbReference type="OrthoDB" id="9810867at2"/>